<dbReference type="AlphaFoldDB" id="X1S933"/>
<feature type="non-terminal residue" evidence="1">
    <location>
        <position position="40"/>
    </location>
</feature>
<accession>X1S933</accession>
<name>X1S933_9ZZZZ</name>
<proteinExistence type="predicted"/>
<protein>
    <submittedName>
        <fullName evidence="1">Uncharacterized protein</fullName>
    </submittedName>
</protein>
<organism evidence="1">
    <name type="scientific">marine sediment metagenome</name>
    <dbReference type="NCBI Taxonomy" id="412755"/>
    <lineage>
        <taxon>unclassified sequences</taxon>
        <taxon>metagenomes</taxon>
        <taxon>ecological metagenomes</taxon>
    </lineage>
</organism>
<evidence type="ECO:0000313" key="1">
    <source>
        <dbReference type="EMBL" id="GAI71940.1"/>
    </source>
</evidence>
<reference evidence="1" key="1">
    <citation type="journal article" date="2014" name="Front. Microbiol.">
        <title>High frequency of phylogenetically diverse reductive dehalogenase-homologous genes in deep subseafloor sedimentary metagenomes.</title>
        <authorList>
            <person name="Kawai M."/>
            <person name="Futagami T."/>
            <person name="Toyoda A."/>
            <person name="Takaki Y."/>
            <person name="Nishi S."/>
            <person name="Hori S."/>
            <person name="Arai W."/>
            <person name="Tsubouchi T."/>
            <person name="Morono Y."/>
            <person name="Uchiyama I."/>
            <person name="Ito T."/>
            <person name="Fujiyama A."/>
            <person name="Inagaki F."/>
            <person name="Takami H."/>
        </authorList>
    </citation>
    <scope>NUCLEOTIDE SEQUENCE</scope>
    <source>
        <strain evidence="1">Expedition CK06-06</strain>
    </source>
</reference>
<gene>
    <name evidence="1" type="ORF">S12H4_03672</name>
</gene>
<dbReference type="EMBL" id="BARW01001058">
    <property type="protein sequence ID" value="GAI71940.1"/>
    <property type="molecule type" value="Genomic_DNA"/>
</dbReference>
<sequence length="40" mass="4875">MLFKYFTKIKLPILIPVRKIMRMLIKLYVEFAMKICNDLV</sequence>
<comment type="caution">
    <text evidence="1">The sequence shown here is derived from an EMBL/GenBank/DDBJ whole genome shotgun (WGS) entry which is preliminary data.</text>
</comment>